<sequence>MMIGNGYNAVKHQDSEKVDRQLMQAEQCHSAFRFIGNKVVDALNVEVAEYEHKATGARHYHLASEHDENVFLVAFRTVPEDSRGVAHILEHTALCGSERFPVRDPFFMMTRRSLNTFMNAFTSSDWTAYPFASQNRKDYFNLLDVYLDATFFSRLDPLDFAQEGHRVEFAEADNPESDLVFKGVVYNEMKGAMSSPVSTLWQTLTKHLFPTTTYHFNSGGDPECIPDLTYEDLLEFYRSHYHPSNAVFMTFGDIPVEELHQRFEDNALSRFERRDEVIEVTDEKRYFAPVRVEEAYALSQEDLSSSTHHVMGWLLPRSIDLDELMQAHLLSRVLLDNSSSPLRAALESTDLGSAPSPLCGLEDSNREMSFLCGLEGSEPEHAAAFEQLVMDTLARVAEEGVPMDMVEAQLHQLELAQREITGDGYPFGLQLILAAMPAAIHRGNPIGVLDIDPALEKLRELIKDPDFIPGLIRRQLLDNPHRVRLTLRPDAELSNRRDAAETAQLEQIKQRLSEAEKQAVVERAAALEARQEQVDDDSILPCVTLEDVPSELNLPTAAELSQGPANTTLFNAGTNGLVYQQVILDLPQLDEDEQALLPLYTYCLTELGCAERDYRENQAYQSQVTGGLHAYTSLRGSVGDEQSVSAYLVMSGKALTVNSEKLTALMAETLDKARFDEQARIREIVAQQRARREQSITGSGHAFAMMAAVSELAPVAQFSHRTRGLEGVRRIKALDKQVQEPEALQVLAAKLASLHERIRQAPRRFLLVGEEEHQDAMLQQMEQYWQAPAAQDFAPLALPSTRKTVKQLWLTSTQVNFCASAFPTVTSGHPDAAALTVLGDFLRNGYLHRAIREQGGAYGAGAGQDNGDGVFRFFSYRDPRVEGTLDDFNKAVDWLLGCEDEPQRLQEAILGVVSSMDKPGSPAGEAKSTYHSSLFGRTPEVRQAFRQQILAVSLEDLKRVARTYLKPELASVAVVTSQKTAETLPAAFERIEI</sequence>
<keyword evidence="4" id="KW-1185">Reference proteome</keyword>
<dbReference type="Pfam" id="PF00675">
    <property type="entry name" value="Peptidase_M16"/>
    <property type="match status" value="1"/>
</dbReference>
<dbReference type="InterPro" id="IPR011765">
    <property type="entry name" value="Pept_M16_N"/>
</dbReference>
<dbReference type="Pfam" id="PF22516">
    <property type="entry name" value="PreP_C"/>
    <property type="match status" value="1"/>
</dbReference>
<gene>
    <name evidence="3" type="ORF">SAMN05421647_103135</name>
</gene>
<accession>A0A1N6R665</accession>
<dbReference type="SUPFAM" id="SSF63411">
    <property type="entry name" value="LuxS/MPP-like metallohydrolase"/>
    <property type="match status" value="4"/>
</dbReference>
<dbReference type="Pfam" id="PF08367">
    <property type="entry name" value="M16C_assoc"/>
    <property type="match status" value="1"/>
</dbReference>
<dbReference type="FunFam" id="3.30.830.10:FF:000011">
    <property type="entry name" value="Presequence protease, mitochondrial"/>
    <property type="match status" value="1"/>
</dbReference>
<feature type="coiled-coil region" evidence="1">
    <location>
        <begin position="498"/>
        <end position="532"/>
    </location>
</feature>
<proteinExistence type="predicted"/>
<dbReference type="Gene3D" id="3.30.830.10">
    <property type="entry name" value="Metalloenzyme, LuxS/M16 peptidase-like"/>
    <property type="match status" value="4"/>
</dbReference>
<dbReference type="GO" id="GO:0006508">
    <property type="term" value="P:proteolysis"/>
    <property type="evidence" value="ECO:0007669"/>
    <property type="project" value="InterPro"/>
</dbReference>
<evidence type="ECO:0000259" key="2">
    <source>
        <dbReference type="SMART" id="SM01264"/>
    </source>
</evidence>
<dbReference type="Pfam" id="PF05193">
    <property type="entry name" value="Peptidase_M16_C"/>
    <property type="match status" value="1"/>
</dbReference>
<dbReference type="InterPro" id="IPR011249">
    <property type="entry name" value="Metalloenz_LuxS/M16"/>
</dbReference>
<evidence type="ECO:0000256" key="1">
    <source>
        <dbReference type="SAM" id="Coils"/>
    </source>
</evidence>
<evidence type="ECO:0000313" key="4">
    <source>
        <dbReference type="Proteomes" id="UP000186895"/>
    </source>
</evidence>
<dbReference type="Proteomes" id="UP000186895">
    <property type="component" value="Unassembled WGS sequence"/>
</dbReference>
<dbReference type="SMART" id="SM01264">
    <property type="entry name" value="M16C_associated"/>
    <property type="match status" value="1"/>
</dbReference>
<dbReference type="InterPro" id="IPR013578">
    <property type="entry name" value="Peptidase_M16C_assoc"/>
</dbReference>
<dbReference type="eggNOG" id="COG1026">
    <property type="taxonomic scope" value="Bacteria"/>
</dbReference>
<dbReference type="PANTHER" id="PTHR43016">
    <property type="entry name" value="PRESEQUENCE PROTEASE"/>
    <property type="match status" value="1"/>
</dbReference>
<feature type="domain" description="Peptidase M16C associated" evidence="2">
    <location>
        <begin position="487"/>
        <end position="734"/>
    </location>
</feature>
<organism evidence="3 4">
    <name type="scientific">Marinobacterium stanieri</name>
    <dbReference type="NCBI Taxonomy" id="49186"/>
    <lineage>
        <taxon>Bacteria</taxon>
        <taxon>Pseudomonadati</taxon>
        <taxon>Pseudomonadota</taxon>
        <taxon>Gammaproteobacteria</taxon>
        <taxon>Oceanospirillales</taxon>
        <taxon>Oceanospirillaceae</taxon>
        <taxon>Marinobacterium</taxon>
    </lineage>
</organism>
<dbReference type="AlphaFoldDB" id="A0A1N6R665"/>
<dbReference type="InterPro" id="IPR055130">
    <property type="entry name" value="PreP_C"/>
</dbReference>
<keyword evidence="1" id="KW-0175">Coiled coil</keyword>
<reference evidence="3 4" key="1">
    <citation type="submission" date="2017-01" db="EMBL/GenBank/DDBJ databases">
        <authorList>
            <person name="Mah S.A."/>
            <person name="Swanson W.J."/>
            <person name="Moy G.W."/>
            <person name="Vacquier V.D."/>
        </authorList>
    </citation>
    <scope>NUCLEOTIDE SEQUENCE [LARGE SCALE GENOMIC DNA]</scope>
    <source>
        <strain evidence="3 4">DSM 7027</strain>
    </source>
</reference>
<dbReference type="GO" id="GO:0046872">
    <property type="term" value="F:metal ion binding"/>
    <property type="evidence" value="ECO:0007669"/>
    <property type="project" value="InterPro"/>
</dbReference>
<evidence type="ECO:0000313" key="3">
    <source>
        <dbReference type="EMBL" id="SIQ24345.1"/>
    </source>
</evidence>
<dbReference type="PANTHER" id="PTHR43016:SF13">
    <property type="entry name" value="PRESEQUENCE PROTEASE, MITOCHONDRIAL"/>
    <property type="match status" value="1"/>
</dbReference>
<protein>
    <recommendedName>
        <fullName evidence="2">Peptidase M16C associated domain-containing protein</fullName>
    </recommendedName>
</protein>
<dbReference type="STRING" id="49186.SAMN05421647_103135"/>
<name>A0A1N6R665_9GAMM</name>
<dbReference type="InterPro" id="IPR007863">
    <property type="entry name" value="Peptidase_M16_C"/>
</dbReference>
<dbReference type="EMBL" id="FTMN01000003">
    <property type="protein sequence ID" value="SIQ24345.1"/>
    <property type="molecule type" value="Genomic_DNA"/>
</dbReference>